<reference evidence="1" key="3">
    <citation type="submission" date="2025-09" db="UniProtKB">
        <authorList>
            <consortium name="Ensembl"/>
        </authorList>
    </citation>
    <scope>IDENTIFICATION</scope>
</reference>
<dbReference type="Ensembl" id="ENSENLT00000001870.1">
    <property type="protein sequence ID" value="ENSENLP00000001703.1"/>
    <property type="gene ID" value="ENSENLG00000000967.1"/>
</dbReference>
<name>A0A665T574_ECHNA</name>
<organism evidence="1 2">
    <name type="scientific">Echeneis naucrates</name>
    <name type="common">Live sharksucker</name>
    <dbReference type="NCBI Taxonomy" id="173247"/>
    <lineage>
        <taxon>Eukaryota</taxon>
        <taxon>Metazoa</taxon>
        <taxon>Chordata</taxon>
        <taxon>Craniata</taxon>
        <taxon>Vertebrata</taxon>
        <taxon>Euteleostomi</taxon>
        <taxon>Actinopterygii</taxon>
        <taxon>Neopterygii</taxon>
        <taxon>Teleostei</taxon>
        <taxon>Neoteleostei</taxon>
        <taxon>Acanthomorphata</taxon>
        <taxon>Carangaria</taxon>
        <taxon>Carangiformes</taxon>
        <taxon>Echeneidae</taxon>
        <taxon>Echeneis</taxon>
    </lineage>
</organism>
<evidence type="ECO:0000313" key="1">
    <source>
        <dbReference type="Ensembl" id="ENSENLP00000001703.1"/>
    </source>
</evidence>
<dbReference type="AlphaFoldDB" id="A0A665T574"/>
<accession>A0A665T574</accession>
<dbReference type="InParanoid" id="A0A665T574"/>
<dbReference type="Proteomes" id="UP000472264">
    <property type="component" value="Chromosome 4"/>
</dbReference>
<proteinExistence type="predicted"/>
<protein>
    <submittedName>
        <fullName evidence="1">Uncharacterized protein</fullName>
    </submittedName>
</protein>
<keyword evidence="2" id="KW-1185">Reference proteome</keyword>
<evidence type="ECO:0000313" key="2">
    <source>
        <dbReference type="Proteomes" id="UP000472264"/>
    </source>
</evidence>
<sequence>MSRASLTSNSSWYSLIISCSFASMVLRCLSRSADRISSSSLIRSSEVDTCKCTHPTSTKINNFLFFTYIVHLFPFPVSHQSPPPLFSAPADAGTHASPAHKGKLQVQLEKVCDAIEFCPI</sequence>
<dbReference type="PROSITE" id="PS51257">
    <property type="entry name" value="PROKAR_LIPOPROTEIN"/>
    <property type="match status" value="1"/>
</dbReference>
<reference evidence="1" key="1">
    <citation type="submission" date="2021-04" db="EMBL/GenBank/DDBJ databases">
        <authorList>
            <consortium name="Wellcome Sanger Institute Data Sharing"/>
        </authorList>
    </citation>
    <scope>NUCLEOTIDE SEQUENCE [LARGE SCALE GENOMIC DNA]</scope>
</reference>
<reference evidence="1" key="2">
    <citation type="submission" date="2025-08" db="UniProtKB">
        <authorList>
            <consortium name="Ensembl"/>
        </authorList>
    </citation>
    <scope>IDENTIFICATION</scope>
</reference>